<evidence type="ECO:0000313" key="14">
    <source>
        <dbReference type="Proteomes" id="UP000195569"/>
    </source>
</evidence>
<keyword evidence="14" id="KW-1185">Reference proteome</keyword>
<dbReference type="GO" id="GO:0005886">
    <property type="term" value="C:plasma membrane"/>
    <property type="evidence" value="ECO:0007669"/>
    <property type="project" value="UniProtKB-SubCell"/>
</dbReference>
<dbReference type="InterPro" id="IPR004089">
    <property type="entry name" value="MCPsignal_dom"/>
</dbReference>
<dbReference type="InterPro" id="IPR004090">
    <property type="entry name" value="Chemotax_Me-accpt_rcpt"/>
</dbReference>
<keyword evidence="4" id="KW-0997">Cell inner membrane</keyword>
<dbReference type="PANTHER" id="PTHR43531:SF14">
    <property type="entry name" value="METHYL-ACCEPTING CHEMOTAXIS PROTEIN I-RELATED"/>
    <property type="match status" value="1"/>
</dbReference>
<evidence type="ECO:0000256" key="1">
    <source>
        <dbReference type="ARBA" id="ARBA00004429"/>
    </source>
</evidence>
<evidence type="ECO:0000256" key="9">
    <source>
        <dbReference type="ARBA" id="ARBA00029447"/>
    </source>
</evidence>
<dbReference type="SUPFAM" id="SSF58104">
    <property type="entry name" value="Methyl-accepting chemotaxis protein (MCP) signaling domain"/>
    <property type="match status" value="1"/>
</dbReference>
<dbReference type="GO" id="GO:0004888">
    <property type="term" value="F:transmembrane signaling receptor activity"/>
    <property type="evidence" value="ECO:0007669"/>
    <property type="project" value="InterPro"/>
</dbReference>
<evidence type="ECO:0000256" key="6">
    <source>
        <dbReference type="ARBA" id="ARBA00022989"/>
    </source>
</evidence>
<keyword evidence="8 10" id="KW-0807">Transducer</keyword>
<comment type="caution">
    <text evidence="13">The sequence shown here is derived from an EMBL/GenBank/DDBJ whole genome shotgun (WGS) entry which is preliminary data.</text>
</comment>
<dbReference type="RefSeq" id="WP_087738213.1">
    <property type="nucleotide sequence ID" value="NZ_CYGY02000067.1"/>
</dbReference>
<dbReference type="PROSITE" id="PS50111">
    <property type="entry name" value="CHEMOTAXIS_TRANSDUC_2"/>
    <property type="match status" value="1"/>
</dbReference>
<keyword evidence="6 11" id="KW-1133">Transmembrane helix</keyword>
<sequence length="515" mass="53990">MRKLSIRTRLLLLTGAVTVIALCIGAAGWMGVSRSIDTLRQMYEGRAQALQTISTINELVTETVFAVSDAILDPSAQKTRAVAASGVARIEQVDTLMKQYLANSGSGDSRELATKYASNWANLRDKGLRPAVQQLSANSLAEAQWVQTQTVDPLSRTLKQQGAELRKIELTAAQSEYEQATTAGHVVELFVIGFIVVGLGVVAALCASMSRSLFRELGGEPQTAAEIANRVASGDLSVEVPVKPGDTHSVLFAMKTMRERLASMIGEIRHSTDTIAEASASIAGGTGTLATSAEEHAASIQQTSASMQQLASMVRANAEHAAEARTLAGIASGKAGDGDRAAKDAGARMRALAEQSGRVRDITSVIEGIAFQTNLLALNAAVEAARAGNQGRGFAVVAQEVRALAERSSKAAKEIGALIKEMTAEVDHSGVAVEAAGATIVDLLAAVRGVADLVDSIAEASREQSNGIEQVNAAVLVMDRVTQQNTAFVQDGAQASGDLRVQAESLRSAVRAFQL</sequence>
<evidence type="ECO:0000256" key="4">
    <source>
        <dbReference type="ARBA" id="ARBA00022519"/>
    </source>
</evidence>
<evidence type="ECO:0000259" key="12">
    <source>
        <dbReference type="PROSITE" id="PS50111"/>
    </source>
</evidence>
<dbReference type="Gene3D" id="1.10.287.950">
    <property type="entry name" value="Methyl-accepting chemotaxis protein"/>
    <property type="match status" value="1"/>
</dbReference>
<dbReference type="CDD" id="cd11386">
    <property type="entry name" value="MCP_signal"/>
    <property type="match status" value="1"/>
</dbReference>
<evidence type="ECO:0000256" key="7">
    <source>
        <dbReference type="ARBA" id="ARBA00023136"/>
    </source>
</evidence>
<protein>
    <submittedName>
        <fullName evidence="13">Methyl-accepting chemotaxis protein</fullName>
    </submittedName>
</protein>
<comment type="subcellular location">
    <subcellularLocation>
        <location evidence="1">Cell inner membrane</location>
        <topology evidence="1">Multi-pass membrane protein</topology>
    </subcellularLocation>
</comment>
<evidence type="ECO:0000256" key="10">
    <source>
        <dbReference type="PROSITE-ProRule" id="PRU00284"/>
    </source>
</evidence>
<evidence type="ECO:0000256" key="2">
    <source>
        <dbReference type="ARBA" id="ARBA00022475"/>
    </source>
</evidence>
<feature type="transmembrane region" description="Helical" evidence="11">
    <location>
        <begin position="189"/>
        <end position="207"/>
    </location>
</feature>
<name>A0A1N7SPX4_9BURK</name>
<dbReference type="Pfam" id="PF00015">
    <property type="entry name" value="MCPsignal"/>
    <property type="match status" value="1"/>
</dbReference>
<dbReference type="EMBL" id="CYGY02000067">
    <property type="protein sequence ID" value="SIT49003.1"/>
    <property type="molecule type" value="Genomic_DNA"/>
</dbReference>
<dbReference type="Pfam" id="PF02203">
    <property type="entry name" value="TarH"/>
    <property type="match status" value="1"/>
</dbReference>
<keyword evidence="2" id="KW-1003">Cell membrane</keyword>
<evidence type="ECO:0000256" key="3">
    <source>
        <dbReference type="ARBA" id="ARBA00022481"/>
    </source>
</evidence>
<evidence type="ECO:0000313" key="13">
    <source>
        <dbReference type="EMBL" id="SIT49003.1"/>
    </source>
</evidence>
<proteinExistence type="inferred from homology"/>
<dbReference type="InterPro" id="IPR051310">
    <property type="entry name" value="MCP_chemotaxis"/>
</dbReference>
<dbReference type="PRINTS" id="PR00260">
    <property type="entry name" value="CHEMTRNSDUCR"/>
</dbReference>
<keyword evidence="7 11" id="KW-0472">Membrane</keyword>
<keyword evidence="3" id="KW-0488">Methylation</keyword>
<dbReference type="PANTHER" id="PTHR43531">
    <property type="entry name" value="PROTEIN ICFG"/>
    <property type="match status" value="1"/>
</dbReference>
<evidence type="ECO:0000256" key="8">
    <source>
        <dbReference type="ARBA" id="ARBA00023224"/>
    </source>
</evidence>
<organism evidence="13 14">
    <name type="scientific">Paraburkholderia piptadeniae</name>
    <dbReference type="NCBI Taxonomy" id="1701573"/>
    <lineage>
        <taxon>Bacteria</taxon>
        <taxon>Pseudomonadati</taxon>
        <taxon>Pseudomonadota</taxon>
        <taxon>Betaproteobacteria</taxon>
        <taxon>Burkholderiales</taxon>
        <taxon>Burkholderiaceae</taxon>
        <taxon>Paraburkholderia</taxon>
    </lineage>
</organism>
<keyword evidence="5 11" id="KW-0812">Transmembrane</keyword>
<dbReference type="GO" id="GO:0007165">
    <property type="term" value="P:signal transduction"/>
    <property type="evidence" value="ECO:0007669"/>
    <property type="project" value="UniProtKB-KW"/>
</dbReference>
<dbReference type="FunFam" id="1.10.287.950:FF:000001">
    <property type="entry name" value="Methyl-accepting chemotaxis sensory transducer"/>
    <property type="match status" value="1"/>
</dbReference>
<dbReference type="InterPro" id="IPR003122">
    <property type="entry name" value="Tar_rcpt_lig-bd"/>
</dbReference>
<evidence type="ECO:0000256" key="11">
    <source>
        <dbReference type="SAM" id="Phobius"/>
    </source>
</evidence>
<dbReference type="GO" id="GO:0006935">
    <property type="term" value="P:chemotaxis"/>
    <property type="evidence" value="ECO:0007669"/>
    <property type="project" value="InterPro"/>
</dbReference>
<dbReference type="SMART" id="SM00283">
    <property type="entry name" value="MA"/>
    <property type="match status" value="1"/>
</dbReference>
<dbReference type="Proteomes" id="UP000195569">
    <property type="component" value="Unassembled WGS sequence"/>
</dbReference>
<gene>
    <name evidence="13" type="ORF">BN2476_670056</name>
</gene>
<reference evidence="13" key="1">
    <citation type="submission" date="2016-12" db="EMBL/GenBank/DDBJ databases">
        <authorList>
            <person name="Moulin L."/>
        </authorList>
    </citation>
    <scope>NUCLEOTIDE SEQUENCE [LARGE SCALE GENOMIC DNA]</scope>
    <source>
        <strain evidence="13">STM 7183</strain>
    </source>
</reference>
<comment type="similarity">
    <text evidence="9">Belongs to the methyl-accepting chemotaxis (MCP) protein family.</text>
</comment>
<feature type="domain" description="Methyl-accepting transducer" evidence="12">
    <location>
        <begin position="271"/>
        <end position="500"/>
    </location>
</feature>
<dbReference type="OrthoDB" id="9035482at2"/>
<evidence type="ECO:0000256" key="5">
    <source>
        <dbReference type="ARBA" id="ARBA00022692"/>
    </source>
</evidence>
<accession>A0A1N7SPX4</accession>
<dbReference type="AlphaFoldDB" id="A0A1N7SPX4"/>